<dbReference type="Proteomes" id="UP001464891">
    <property type="component" value="Unassembled WGS sequence"/>
</dbReference>
<comment type="caution">
    <text evidence="1">The sequence shown here is derived from an EMBL/GenBank/DDBJ whole genome shotgun (WGS) entry which is preliminary data.</text>
</comment>
<evidence type="ECO:0000313" key="2">
    <source>
        <dbReference type="Proteomes" id="UP001464891"/>
    </source>
</evidence>
<dbReference type="EMBL" id="JAMPKM010000007">
    <property type="protein sequence ID" value="MEP0818066.1"/>
    <property type="molecule type" value="Genomic_DNA"/>
</dbReference>
<gene>
    <name evidence="1" type="ORF">NC998_13275</name>
</gene>
<sequence length="168" mass="19432">MKPQFQDQVAWVQAELLMQPAFIRLLDNIRKQLDQSDWKGTYQDVQTWPEGTPEAIQAQVKHLQAELATASPEQAAEIEQALAHLPTPFPGYLLCLEKQDQQVQIDLWELCYQVCFRNYLVFQDSSDPQAVEIDTSLIDDEMGEVDWNRLDDKARQLIEQVFTNLPAR</sequence>
<proteinExistence type="predicted"/>
<evidence type="ECO:0000313" key="1">
    <source>
        <dbReference type="EMBL" id="MEP0818066.1"/>
    </source>
</evidence>
<name>A0ABV0J8F0_9CYAN</name>
<organism evidence="1 2">
    <name type="scientific">Trichocoleus desertorum GB2-A4</name>
    <dbReference type="NCBI Taxonomy" id="2933944"/>
    <lineage>
        <taxon>Bacteria</taxon>
        <taxon>Bacillati</taxon>
        <taxon>Cyanobacteriota</taxon>
        <taxon>Cyanophyceae</taxon>
        <taxon>Leptolyngbyales</taxon>
        <taxon>Trichocoleusaceae</taxon>
        <taxon>Trichocoleus</taxon>
    </lineage>
</organism>
<accession>A0ABV0J8F0</accession>
<protein>
    <submittedName>
        <fullName evidence="1">Uncharacterized protein</fullName>
    </submittedName>
</protein>
<keyword evidence="2" id="KW-1185">Reference proteome</keyword>
<dbReference type="RefSeq" id="WP_190432487.1">
    <property type="nucleotide sequence ID" value="NZ_JAMPKM010000007.1"/>
</dbReference>
<reference evidence="1 2" key="1">
    <citation type="submission" date="2022-04" db="EMBL/GenBank/DDBJ databases">
        <title>Positive selection, recombination, and allopatry shape intraspecific diversity of widespread and dominant cyanobacteria.</title>
        <authorList>
            <person name="Wei J."/>
            <person name="Shu W."/>
            <person name="Hu C."/>
        </authorList>
    </citation>
    <scope>NUCLEOTIDE SEQUENCE [LARGE SCALE GENOMIC DNA]</scope>
    <source>
        <strain evidence="1 2">GB2-A4</strain>
    </source>
</reference>